<evidence type="ECO:0008006" key="4">
    <source>
        <dbReference type="Google" id="ProtNLM"/>
    </source>
</evidence>
<feature type="chain" id="PRO_5037848593" description="Lipoprotein" evidence="1">
    <location>
        <begin position="25"/>
        <end position="186"/>
    </location>
</feature>
<accession>A0A923SK38</accession>
<organism evidence="2 3">
    <name type="scientific">Pontibacter cellulosilyticus</name>
    <dbReference type="NCBI Taxonomy" id="1720253"/>
    <lineage>
        <taxon>Bacteria</taxon>
        <taxon>Pseudomonadati</taxon>
        <taxon>Bacteroidota</taxon>
        <taxon>Cytophagia</taxon>
        <taxon>Cytophagales</taxon>
        <taxon>Hymenobacteraceae</taxon>
        <taxon>Pontibacter</taxon>
    </lineage>
</organism>
<name>A0A923SK38_9BACT</name>
<protein>
    <recommendedName>
        <fullName evidence="4">Lipoprotein</fullName>
    </recommendedName>
</protein>
<comment type="caution">
    <text evidence="2">The sequence shown here is derived from an EMBL/GenBank/DDBJ whole genome shotgun (WGS) entry which is preliminary data.</text>
</comment>
<reference evidence="2" key="1">
    <citation type="submission" date="2020-08" db="EMBL/GenBank/DDBJ databases">
        <title>Pontibacter sp. SD6 16S ribosomal RNA gene Genome sequencing and assembly.</title>
        <authorList>
            <person name="Kang M."/>
        </authorList>
    </citation>
    <scope>NUCLEOTIDE SEQUENCE</scope>
    <source>
        <strain evidence="2">SD6</strain>
    </source>
</reference>
<evidence type="ECO:0000256" key="1">
    <source>
        <dbReference type="SAM" id="SignalP"/>
    </source>
</evidence>
<dbReference type="RefSeq" id="WP_187068556.1">
    <property type="nucleotide sequence ID" value="NZ_JACRVF010000005.1"/>
</dbReference>
<dbReference type="EMBL" id="JACRVF010000005">
    <property type="protein sequence ID" value="MBC5994539.1"/>
    <property type="molecule type" value="Genomic_DNA"/>
</dbReference>
<evidence type="ECO:0000313" key="3">
    <source>
        <dbReference type="Proteomes" id="UP000603640"/>
    </source>
</evidence>
<dbReference type="AlphaFoldDB" id="A0A923SK38"/>
<sequence>MNLNVYLRSVLFFATALFFLSSCSDQLDEVQPNESLNAALEQNASDNSMTTTSVTFTATAMIASCHGENIRFTGIIENRVKRSVSASGQDHYFRQFTVRGMVGTGLTTGIIYDVVGGAEMFSIKNPVFVNGSLSLPASITESDILIHRGTLVFVSKTDGSRVVARHIITKNPGKGVMENTWDCGGN</sequence>
<keyword evidence="1" id="KW-0732">Signal</keyword>
<keyword evidence="3" id="KW-1185">Reference proteome</keyword>
<feature type="signal peptide" evidence="1">
    <location>
        <begin position="1"/>
        <end position="24"/>
    </location>
</feature>
<gene>
    <name evidence="2" type="ORF">H8S84_16970</name>
</gene>
<dbReference type="Proteomes" id="UP000603640">
    <property type="component" value="Unassembled WGS sequence"/>
</dbReference>
<evidence type="ECO:0000313" key="2">
    <source>
        <dbReference type="EMBL" id="MBC5994539.1"/>
    </source>
</evidence>
<proteinExistence type="predicted"/>